<dbReference type="Proteomes" id="UP001362999">
    <property type="component" value="Unassembled WGS sequence"/>
</dbReference>
<evidence type="ECO:0000256" key="2">
    <source>
        <dbReference type="SAM" id="MobiDB-lite"/>
    </source>
</evidence>
<reference evidence="4 5" key="1">
    <citation type="journal article" date="2024" name="J Genomics">
        <title>Draft genome sequencing and assembly of Favolaschia claudopus CIRM-BRFM 2984 isolated from oak limbs.</title>
        <authorList>
            <person name="Navarro D."/>
            <person name="Drula E."/>
            <person name="Chaduli D."/>
            <person name="Cazenave R."/>
            <person name="Ahrendt S."/>
            <person name="Wang J."/>
            <person name="Lipzen A."/>
            <person name="Daum C."/>
            <person name="Barry K."/>
            <person name="Grigoriev I.V."/>
            <person name="Favel A."/>
            <person name="Rosso M.N."/>
            <person name="Martin F."/>
        </authorList>
    </citation>
    <scope>NUCLEOTIDE SEQUENCE [LARGE SCALE GENOMIC DNA]</scope>
    <source>
        <strain evidence="4 5">CIRM-BRFM 2984</strain>
    </source>
</reference>
<dbReference type="EMBL" id="JAWWNJ010000037">
    <property type="protein sequence ID" value="KAK7022613.1"/>
    <property type="molecule type" value="Genomic_DNA"/>
</dbReference>
<dbReference type="InterPro" id="IPR000679">
    <property type="entry name" value="Znf_GATA"/>
</dbReference>
<gene>
    <name evidence="4" type="ORF">R3P38DRAFT_3357492</name>
</gene>
<dbReference type="AlphaFoldDB" id="A0AAW0B9B5"/>
<comment type="caution">
    <text evidence="4">The sequence shown here is derived from an EMBL/GenBank/DDBJ whole genome shotgun (WGS) entry which is preliminary data.</text>
</comment>
<keyword evidence="1" id="KW-0862">Zinc</keyword>
<evidence type="ECO:0000259" key="3">
    <source>
        <dbReference type="PROSITE" id="PS50114"/>
    </source>
</evidence>
<sequence length="491" mass="53794">MVSAPLSMSLPTSYSVAFAAPEDKEAPYSSPWSLSESPQRYSPPLTHEFHFCSSQPTSELKMNLGRSPSMPCHHESRELSLGIPLEQPTLPFPSVMNHFQQPVALTDFWNRKLPVHDRAADDEGTTEGGGLSGADAVNAAFCQLLDSPGSAEKVDNVFIKLLLRRGFLPPEELLTLVDWRRLHKSLAARCVNWLLDSTVGSRNSKHSAPPDPMDTISSQCHFDNCFSYNVPSSLPQNPATHPPFSDEVINPAFVDPVPQCLSSRVSTDNSLRQALNPSPRTLSLIPAFVESGSPPPVTVSPPRLPESVPSHFPISPSSEKLQPSPDLVNPVTDISPAITISPPPSSITPEIPLPMDITPPTHPDNLHDLETSSTHIITAATDTPLAPKRRCEHCQTENTAQWRTHPEKDGHLCNACGQYLLRQGRPRPLDTINQAKSRPPRPASKDDFLVPPPKRLVPEKRGGEVIMRVFSKSARRHSHSGETSIDVDPAF</sequence>
<feature type="region of interest" description="Disordered" evidence="2">
    <location>
        <begin position="429"/>
        <end position="491"/>
    </location>
</feature>
<evidence type="ECO:0000313" key="4">
    <source>
        <dbReference type="EMBL" id="KAK7022613.1"/>
    </source>
</evidence>
<dbReference type="GO" id="GO:0006355">
    <property type="term" value="P:regulation of DNA-templated transcription"/>
    <property type="evidence" value="ECO:0007669"/>
    <property type="project" value="InterPro"/>
</dbReference>
<keyword evidence="1" id="KW-0863">Zinc-finger</keyword>
<proteinExistence type="predicted"/>
<name>A0AAW0B9B5_9AGAR</name>
<dbReference type="CDD" id="cd00202">
    <property type="entry name" value="ZnF_GATA"/>
    <property type="match status" value="1"/>
</dbReference>
<dbReference type="SUPFAM" id="SSF57716">
    <property type="entry name" value="Glucocorticoid receptor-like (DNA-binding domain)"/>
    <property type="match status" value="1"/>
</dbReference>
<dbReference type="SMART" id="SM00401">
    <property type="entry name" value="ZnF_GATA"/>
    <property type="match status" value="1"/>
</dbReference>
<dbReference type="Pfam" id="PF00320">
    <property type="entry name" value="GATA"/>
    <property type="match status" value="1"/>
</dbReference>
<feature type="domain" description="GATA-type" evidence="3">
    <location>
        <begin position="385"/>
        <end position="441"/>
    </location>
</feature>
<protein>
    <recommendedName>
        <fullName evidence="3">GATA-type domain-containing protein</fullName>
    </recommendedName>
</protein>
<dbReference type="InterPro" id="IPR013088">
    <property type="entry name" value="Znf_NHR/GATA"/>
</dbReference>
<dbReference type="GO" id="GO:0043565">
    <property type="term" value="F:sequence-specific DNA binding"/>
    <property type="evidence" value="ECO:0007669"/>
    <property type="project" value="InterPro"/>
</dbReference>
<organism evidence="4 5">
    <name type="scientific">Favolaschia claudopus</name>
    <dbReference type="NCBI Taxonomy" id="2862362"/>
    <lineage>
        <taxon>Eukaryota</taxon>
        <taxon>Fungi</taxon>
        <taxon>Dikarya</taxon>
        <taxon>Basidiomycota</taxon>
        <taxon>Agaricomycotina</taxon>
        <taxon>Agaricomycetes</taxon>
        <taxon>Agaricomycetidae</taxon>
        <taxon>Agaricales</taxon>
        <taxon>Marasmiineae</taxon>
        <taxon>Mycenaceae</taxon>
        <taxon>Favolaschia</taxon>
    </lineage>
</organism>
<evidence type="ECO:0000313" key="5">
    <source>
        <dbReference type="Proteomes" id="UP001362999"/>
    </source>
</evidence>
<accession>A0AAW0B9B5</accession>
<dbReference type="Gene3D" id="3.30.50.10">
    <property type="entry name" value="Erythroid Transcription Factor GATA-1, subunit A"/>
    <property type="match status" value="1"/>
</dbReference>
<keyword evidence="5" id="KW-1185">Reference proteome</keyword>
<keyword evidence="1" id="KW-0479">Metal-binding</keyword>
<dbReference type="PROSITE" id="PS50114">
    <property type="entry name" value="GATA_ZN_FINGER_2"/>
    <property type="match status" value="1"/>
</dbReference>
<dbReference type="GO" id="GO:0008270">
    <property type="term" value="F:zinc ion binding"/>
    <property type="evidence" value="ECO:0007669"/>
    <property type="project" value="UniProtKB-KW"/>
</dbReference>
<evidence type="ECO:0000256" key="1">
    <source>
        <dbReference type="PROSITE-ProRule" id="PRU00094"/>
    </source>
</evidence>